<evidence type="ECO:0000256" key="1">
    <source>
        <dbReference type="PROSITE-ProRule" id="PRU00259"/>
    </source>
</evidence>
<name>A0A8J6E1D8_9EUKA</name>
<protein>
    <submittedName>
        <fullName evidence="3">Armadillo/plakoglobin ARM repeat</fullName>
    </submittedName>
</protein>
<dbReference type="PANTHER" id="PTHR46241:SF1">
    <property type="entry name" value="OUTER DYNEIN ARM-DOCKING COMPLEX SUBUNIT 2"/>
    <property type="match status" value="1"/>
</dbReference>
<dbReference type="InterPro" id="IPR016024">
    <property type="entry name" value="ARM-type_fold"/>
</dbReference>
<proteinExistence type="predicted"/>
<dbReference type="PANTHER" id="PTHR46241">
    <property type="entry name" value="ARMADILLO REPEAT-CONTAINING PROTEIN 4 ARMC4"/>
    <property type="match status" value="1"/>
</dbReference>
<dbReference type="OrthoDB" id="1683831at2759"/>
<dbReference type="AlphaFoldDB" id="A0A8J6E1D8"/>
<accession>A0A8J6E1D8</accession>
<evidence type="ECO:0000313" key="3">
    <source>
        <dbReference type="EMBL" id="KAG9390502.1"/>
    </source>
</evidence>
<feature type="region of interest" description="Disordered" evidence="2">
    <location>
        <begin position="65"/>
        <end position="88"/>
    </location>
</feature>
<dbReference type="Proteomes" id="UP000717585">
    <property type="component" value="Unassembled WGS sequence"/>
</dbReference>
<dbReference type="PROSITE" id="PS50176">
    <property type="entry name" value="ARM_REPEAT"/>
    <property type="match status" value="1"/>
</dbReference>
<dbReference type="EMBL" id="JAHDYR010000064">
    <property type="protein sequence ID" value="KAG9390502.1"/>
    <property type="molecule type" value="Genomic_DNA"/>
</dbReference>
<dbReference type="InterPro" id="IPR000225">
    <property type="entry name" value="Armadillo"/>
</dbReference>
<evidence type="ECO:0000256" key="2">
    <source>
        <dbReference type="SAM" id="MobiDB-lite"/>
    </source>
</evidence>
<dbReference type="InterPro" id="IPR011989">
    <property type="entry name" value="ARM-like"/>
</dbReference>
<feature type="compositionally biased region" description="Acidic residues" evidence="2">
    <location>
        <begin position="65"/>
        <end position="83"/>
    </location>
</feature>
<dbReference type="SMART" id="SM00185">
    <property type="entry name" value="ARM"/>
    <property type="match status" value="9"/>
</dbReference>
<comment type="caution">
    <text evidence="3">The sequence shown here is derived from an EMBL/GenBank/DDBJ whole genome shotgun (WGS) entry which is preliminary data.</text>
</comment>
<dbReference type="SUPFAM" id="SSF48371">
    <property type="entry name" value="ARM repeat"/>
    <property type="match status" value="2"/>
</dbReference>
<reference evidence="3" key="1">
    <citation type="submission" date="2021-05" db="EMBL/GenBank/DDBJ databases">
        <title>A free-living protist that lacks canonical eukaryotic 1 DNA replication and segregation systems.</title>
        <authorList>
            <person name="Salas-Leiva D.E."/>
            <person name="Tromer E.C."/>
            <person name="Curtis B.A."/>
            <person name="Jerlstrom-Hultqvist J."/>
            <person name="Kolisko M."/>
            <person name="Yi Z."/>
            <person name="Salas-Leiva J.S."/>
            <person name="Gallot-Lavallee L."/>
            <person name="Kops G.J.P.L."/>
            <person name="Archibald J.M."/>
            <person name="Simpson A.G.B."/>
            <person name="Roger A.J."/>
        </authorList>
    </citation>
    <scope>NUCLEOTIDE SEQUENCE</scope>
    <source>
        <strain evidence="3">BICM</strain>
    </source>
</reference>
<feature type="repeat" description="ARM" evidence="1">
    <location>
        <begin position="537"/>
        <end position="579"/>
    </location>
</feature>
<organism evidence="3 4">
    <name type="scientific">Carpediemonas membranifera</name>
    <dbReference type="NCBI Taxonomy" id="201153"/>
    <lineage>
        <taxon>Eukaryota</taxon>
        <taxon>Metamonada</taxon>
        <taxon>Carpediemonas-like organisms</taxon>
        <taxon>Carpediemonas</taxon>
    </lineage>
</organism>
<dbReference type="Gene3D" id="1.25.10.10">
    <property type="entry name" value="Leucine-rich Repeat Variant"/>
    <property type="match status" value="3"/>
</dbReference>
<keyword evidence="4" id="KW-1185">Reference proteome</keyword>
<evidence type="ECO:0000313" key="4">
    <source>
        <dbReference type="Proteomes" id="UP000717585"/>
    </source>
</evidence>
<gene>
    <name evidence="3" type="ORF">J8273_7853</name>
</gene>
<sequence length="710" mass="75829">MNPLHRSNGTSAANLSMRRASTVHMLNQIKQSAVGRHSSLSAMTHSSTAAPSEFGADSSVYLDTEEDDDSFSSYGSDEEDEDLLHEKRTREAMASADKTLRDVDIKTNPHLKLVESLQAQGVAKASQLVALNTFSSSDFSQARNQALFLKANGVSVLVRLIMENKDLTVRKNAIALLTKLAAIPEFQVTLFDMDGLKGPLELLADERTPPPIQSAIMRLIETCGEFYGLRRAVRQANGLGIILGHLKNMGKRHAAVAPCAMAAIDVLLRSAGNRSAVKATGGLQTIVGLIRSTLSDHSNPANEATITSAVAALRHFTNDDTEFTELVACGVPEILCAVLAKIDTPAALEHVVATLAAMAQLKEVQITVHKNKGVHSLCKHLDKPGALQVSALVALRHLAQYGPNRKVLVGLKIASTIAAMLRDVDEDLVGRAALVVSSIGSNPDARQAIRRAGAVSILVGHLKSVNNSLLRDVSTALATLGEDEKLAADIIQADGVRLLWSLLRVQSSQVIAAAAAALVPLLKSPDEIAKVGRTFVGGLRIVVTLFKSKNEEVLGYAAALVAQLARDTENCQILTESNVIDDLCRLVRSTQSDLIRQHAASALAYMAVLGDNRAAIGENAVLEPLVGFFTSTGSPLVHRSTAHALSNLASHPENARVLRDVRAHVPLVKLMASTDEVAQLASAVAVRHIRLHHVKRLEASMMAGTTLNAF</sequence>